<dbReference type="Gene3D" id="3.40.50.300">
    <property type="entry name" value="P-loop containing nucleotide triphosphate hydrolases"/>
    <property type="match status" value="1"/>
</dbReference>
<organism evidence="5 6">
    <name type="scientific">Caminicella sporogenes DSM 14501</name>
    <dbReference type="NCBI Taxonomy" id="1121266"/>
    <lineage>
        <taxon>Bacteria</taxon>
        <taxon>Bacillati</taxon>
        <taxon>Bacillota</taxon>
        <taxon>Clostridia</taxon>
        <taxon>Peptostreptococcales</taxon>
        <taxon>Caminicellaceae</taxon>
        <taxon>Caminicella</taxon>
    </lineage>
</organism>
<accession>A0A1M6P450</accession>
<dbReference type="InterPro" id="IPR003439">
    <property type="entry name" value="ABC_transporter-like_ATP-bd"/>
</dbReference>
<dbReference type="GO" id="GO:0016887">
    <property type="term" value="F:ATP hydrolysis activity"/>
    <property type="evidence" value="ECO:0007669"/>
    <property type="project" value="InterPro"/>
</dbReference>
<dbReference type="PANTHER" id="PTHR42788">
    <property type="entry name" value="TAURINE IMPORT ATP-BINDING PROTEIN-RELATED"/>
    <property type="match status" value="1"/>
</dbReference>
<dbReference type="STRING" id="1121266.SAMN02745883_01098"/>
<dbReference type="GO" id="GO:0005524">
    <property type="term" value="F:ATP binding"/>
    <property type="evidence" value="ECO:0007669"/>
    <property type="project" value="UniProtKB-KW"/>
</dbReference>
<dbReference type="CDD" id="cd03293">
    <property type="entry name" value="ABC_NrtD_SsuB_transporters"/>
    <property type="match status" value="1"/>
</dbReference>
<dbReference type="PANTHER" id="PTHR42788:SF21">
    <property type="entry name" value="ABC TRANSPORTER ATP-BINDING PROTEIN"/>
    <property type="match status" value="1"/>
</dbReference>
<dbReference type="PROSITE" id="PS00211">
    <property type="entry name" value="ABC_TRANSPORTER_1"/>
    <property type="match status" value="1"/>
</dbReference>
<dbReference type="PROSITE" id="PS50893">
    <property type="entry name" value="ABC_TRANSPORTER_2"/>
    <property type="match status" value="1"/>
</dbReference>
<dbReference type="InterPro" id="IPR003593">
    <property type="entry name" value="AAA+_ATPase"/>
</dbReference>
<name>A0A1M6P450_9FIRM</name>
<evidence type="ECO:0000256" key="3">
    <source>
        <dbReference type="ARBA" id="ARBA00022840"/>
    </source>
</evidence>
<evidence type="ECO:0000313" key="6">
    <source>
        <dbReference type="Proteomes" id="UP000184082"/>
    </source>
</evidence>
<keyword evidence="2" id="KW-0547">Nucleotide-binding</keyword>
<dbReference type="InterPro" id="IPR027417">
    <property type="entry name" value="P-loop_NTPase"/>
</dbReference>
<dbReference type="SMART" id="SM00382">
    <property type="entry name" value="AAA"/>
    <property type="match status" value="1"/>
</dbReference>
<gene>
    <name evidence="5" type="ORF">SAMN02745883_01098</name>
</gene>
<reference evidence="5 6" key="1">
    <citation type="submission" date="2016-11" db="EMBL/GenBank/DDBJ databases">
        <authorList>
            <person name="Jaros S."/>
            <person name="Januszkiewicz K."/>
            <person name="Wedrychowicz H."/>
        </authorList>
    </citation>
    <scope>NUCLEOTIDE SEQUENCE [LARGE SCALE GENOMIC DNA]</scope>
    <source>
        <strain evidence="5 6">DSM 14501</strain>
    </source>
</reference>
<evidence type="ECO:0000256" key="1">
    <source>
        <dbReference type="ARBA" id="ARBA00022448"/>
    </source>
</evidence>
<evidence type="ECO:0000259" key="4">
    <source>
        <dbReference type="PROSITE" id="PS50893"/>
    </source>
</evidence>
<sequence length="259" mass="29381">MIYSDKVVEIQNLYKTYHTITEETLAISNLSLSVYKNEIVSIVGPSGCGKSTLLSLIAGLIKPSSGKIFINGIEVKKCDKKIGYMFQNDNLFEWRNIIKNVLIGLEVQNRLTKDKIAKAEKLLEIYGLGDFKYHYPNQLSGGMRQRVALIRTLATEPELLLLDEPFSALDYQTRLRVADDVGTIIKKEKKTAILVTHDLAEAISMSDRVIVLSGRPAKIKSIHEIKLTLDVERTPLTSRKAPEFKDYFNIIWKELDIHE</sequence>
<dbReference type="Proteomes" id="UP000184082">
    <property type="component" value="Unassembled WGS sequence"/>
</dbReference>
<dbReference type="InterPro" id="IPR017871">
    <property type="entry name" value="ABC_transporter-like_CS"/>
</dbReference>
<proteinExistence type="predicted"/>
<dbReference type="AlphaFoldDB" id="A0A1M6P450"/>
<keyword evidence="1" id="KW-0813">Transport</keyword>
<dbReference type="Pfam" id="PF00005">
    <property type="entry name" value="ABC_tran"/>
    <property type="match status" value="1"/>
</dbReference>
<dbReference type="RefSeq" id="WP_072966406.1">
    <property type="nucleotide sequence ID" value="NZ_FRAJ01000007.1"/>
</dbReference>
<keyword evidence="6" id="KW-1185">Reference proteome</keyword>
<dbReference type="EMBL" id="FRAJ01000007">
    <property type="protein sequence ID" value="SHK02701.1"/>
    <property type="molecule type" value="Genomic_DNA"/>
</dbReference>
<protein>
    <submittedName>
        <fullName evidence="5">NitT/TauT family transport system ATP-binding protein</fullName>
    </submittedName>
</protein>
<dbReference type="SUPFAM" id="SSF52540">
    <property type="entry name" value="P-loop containing nucleoside triphosphate hydrolases"/>
    <property type="match status" value="1"/>
</dbReference>
<feature type="domain" description="ABC transporter" evidence="4">
    <location>
        <begin position="8"/>
        <end position="239"/>
    </location>
</feature>
<dbReference type="InterPro" id="IPR050166">
    <property type="entry name" value="ABC_transporter_ATP-bind"/>
</dbReference>
<evidence type="ECO:0000313" key="5">
    <source>
        <dbReference type="EMBL" id="SHK02701.1"/>
    </source>
</evidence>
<keyword evidence="3 5" id="KW-0067">ATP-binding</keyword>
<evidence type="ECO:0000256" key="2">
    <source>
        <dbReference type="ARBA" id="ARBA00022741"/>
    </source>
</evidence>